<dbReference type="EMBL" id="JTHE02000003">
    <property type="protein sequence ID" value="NEV69647.1"/>
    <property type="molecule type" value="Genomic_DNA"/>
</dbReference>
<reference evidence="1" key="2">
    <citation type="journal article" date="2015" name="Genome Announc.">
        <title>Draft Genome Sequence of Filamentous Marine Cyanobacterium Lyngbya confervoides Strain BDU141951.</title>
        <authorList>
            <person name="Chandrababunaidu M.M."/>
            <person name="Sen D."/>
            <person name="Tripathy S."/>
        </authorList>
    </citation>
    <scope>NUCLEOTIDE SEQUENCE</scope>
    <source>
        <strain evidence="1">BDU141951</strain>
    </source>
</reference>
<accession>A0A0C1Y723</accession>
<comment type="caution">
    <text evidence="1">The sequence shown here is derived from an EMBL/GenBank/DDBJ whole genome shotgun (WGS) entry which is preliminary data.</text>
</comment>
<proteinExistence type="predicted"/>
<gene>
    <name evidence="1" type="ORF">QQ91_021350</name>
</gene>
<dbReference type="AlphaFoldDB" id="A0A0C1Y723"/>
<reference evidence="1" key="3">
    <citation type="submission" date="2020-02" db="EMBL/GenBank/DDBJ databases">
        <authorList>
            <person name="Sarangi A.N."/>
            <person name="Ghosh S."/>
            <person name="Mukherjee M."/>
            <person name="Tripathy S."/>
        </authorList>
    </citation>
    <scope>NUCLEOTIDE SEQUENCE</scope>
    <source>
        <strain evidence="1">BDU141951</strain>
    </source>
</reference>
<dbReference type="Pfam" id="PF14105">
    <property type="entry name" value="DUF4278"/>
    <property type="match status" value="1"/>
</dbReference>
<name>A0A0C1Y723_9CYAN</name>
<sequence length="137" mass="15850">MKLCYRGVEYDYTPPALEVSESEMLGHYRGRPLHFSYVRHVPFPQPEANLTYRGTPYHTTRQGAIEAVVQVNKAPQQAQFKPVFDSMAAARRSLLQEAADMHQANMKRSLERRMQVAQAKGDDRLLRQLEDEMHQYA</sequence>
<dbReference type="InterPro" id="IPR025458">
    <property type="entry name" value="DUF4278"/>
</dbReference>
<organism evidence="1">
    <name type="scientific">Lyngbya confervoides BDU141951</name>
    <dbReference type="NCBI Taxonomy" id="1574623"/>
    <lineage>
        <taxon>Bacteria</taxon>
        <taxon>Bacillati</taxon>
        <taxon>Cyanobacteriota</taxon>
        <taxon>Cyanophyceae</taxon>
        <taxon>Oscillatoriophycideae</taxon>
        <taxon>Oscillatoriales</taxon>
        <taxon>Microcoleaceae</taxon>
        <taxon>Lyngbya</taxon>
    </lineage>
</organism>
<protein>
    <submittedName>
        <fullName evidence="1">DUF4278 domain-containing protein</fullName>
    </submittedName>
</protein>
<evidence type="ECO:0000313" key="1">
    <source>
        <dbReference type="EMBL" id="NEV69647.1"/>
    </source>
</evidence>
<reference evidence="1" key="1">
    <citation type="submission" date="2014-11" db="EMBL/GenBank/DDBJ databases">
        <authorList>
            <person name="Malar M.C."/>
            <person name="Sen D."/>
            <person name="Tripathy S."/>
        </authorList>
    </citation>
    <scope>NUCLEOTIDE SEQUENCE</scope>
    <source>
        <strain evidence="1">BDU141951</strain>
    </source>
</reference>